<comment type="caution">
    <text evidence="1">The sequence shown here is derived from an EMBL/GenBank/DDBJ whole genome shotgun (WGS) entry which is preliminary data.</text>
</comment>
<protein>
    <submittedName>
        <fullName evidence="1">Uncharacterized protein</fullName>
    </submittedName>
</protein>
<sequence>MVWWFSRWTVEAAAVFDWIWRECERRCENGEIGRRMMRNSDVIGNQWWRTVCARHRRWSAGDGRTWLTVARAWPWG</sequence>
<evidence type="ECO:0000313" key="1">
    <source>
        <dbReference type="EMBL" id="KAF7824147.1"/>
    </source>
</evidence>
<evidence type="ECO:0000313" key="2">
    <source>
        <dbReference type="Proteomes" id="UP000634136"/>
    </source>
</evidence>
<reference evidence="1" key="1">
    <citation type="submission" date="2020-09" db="EMBL/GenBank/DDBJ databases">
        <title>Genome-Enabled Discovery of Anthraquinone Biosynthesis in Senna tora.</title>
        <authorList>
            <person name="Kang S.-H."/>
            <person name="Pandey R.P."/>
            <person name="Lee C.-M."/>
            <person name="Sim J.-S."/>
            <person name="Jeong J.-T."/>
            <person name="Choi B.-S."/>
            <person name="Jung M."/>
            <person name="Ginzburg D."/>
            <person name="Zhao K."/>
            <person name="Won S.Y."/>
            <person name="Oh T.-J."/>
            <person name="Yu Y."/>
            <person name="Kim N.-H."/>
            <person name="Lee O.R."/>
            <person name="Lee T.-H."/>
            <person name="Bashyal P."/>
            <person name="Kim T.-S."/>
            <person name="Lee W.-H."/>
            <person name="Kawkins C."/>
            <person name="Kim C.-K."/>
            <person name="Kim J.S."/>
            <person name="Ahn B.O."/>
            <person name="Rhee S.Y."/>
            <person name="Sohng J.K."/>
        </authorList>
    </citation>
    <scope>NUCLEOTIDE SEQUENCE</scope>
    <source>
        <tissue evidence="1">Leaf</tissue>
    </source>
</reference>
<accession>A0A834TMF5</accession>
<dbReference type="Proteomes" id="UP000634136">
    <property type="component" value="Unassembled WGS sequence"/>
</dbReference>
<gene>
    <name evidence="1" type="ORF">G2W53_022291</name>
</gene>
<dbReference type="AlphaFoldDB" id="A0A834TMF5"/>
<dbReference type="EMBL" id="JAAIUW010000007">
    <property type="protein sequence ID" value="KAF7824147.1"/>
    <property type="molecule type" value="Genomic_DNA"/>
</dbReference>
<proteinExistence type="predicted"/>
<organism evidence="1 2">
    <name type="scientific">Senna tora</name>
    <dbReference type="NCBI Taxonomy" id="362788"/>
    <lineage>
        <taxon>Eukaryota</taxon>
        <taxon>Viridiplantae</taxon>
        <taxon>Streptophyta</taxon>
        <taxon>Embryophyta</taxon>
        <taxon>Tracheophyta</taxon>
        <taxon>Spermatophyta</taxon>
        <taxon>Magnoliopsida</taxon>
        <taxon>eudicotyledons</taxon>
        <taxon>Gunneridae</taxon>
        <taxon>Pentapetalae</taxon>
        <taxon>rosids</taxon>
        <taxon>fabids</taxon>
        <taxon>Fabales</taxon>
        <taxon>Fabaceae</taxon>
        <taxon>Caesalpinioideae</taxon>
        <taxon>Cassia clade</taxon>
        <taxon>Senna</taxon>
    </lineage>
</organism>
<keyword evidence="2" id="KW-1185">Reference proteome</keyword>
<name>A0A834TMF5_9FABA</name>